<dbReference type="AlphaFoldDB" id="A0A3P1TBJ7"/>
<sequence>MTEDPQVRRRDGSPLPDPFIDLDLLHPPAQRLHPDPLLKTWRIISTIHRPHTTFEITVKAALGIIFSP</sequence>
<proteinExistence type="predicted"/>
<dbReference type="EMBL" id="RQZG01000002">
    <property type="protein sequence ID" value="RRD06668.1"/>
    <property type="molecule type" value="Genomic_DNA"/>
</dbReference>
<organism evidence="1 2">
    <name type="scientific">Arachnia propionica</name>
    <dbReference type="NCBI Taxonomy" id="1750"/>
    <lineage>
        <taxon>Bacteria</taxon>
        <taxon>Bacillati</taxon>
        <taxon>Actinomycetota</taxon>
        <taxon>Actinomycetes</taxon>
        <taxon>Propionibacteriales</taxon>
        <taxon>Propionibacteriaceae</taxon>
        <taxon>Arachnia</taxon>
    </lineage>
</organism>
<protein>
    <submittedName>
        <fullName evidence="1">Uncharacterized protein</fullName>
    </submittedName>
</protein>
<accession>A0A3P1TBJ7</accession>
<name>A0A3P1TBJ7_9ACTN</name>
<evidence type="ECO:0000313" key="1">
    <source>
        <dbReference type="EMBL" id="RRD06668.1"/>
    </source>
</evidence>
<dbReference type="RefSeq" id="WP_124842898.1">
    <property type="nucleotide sequence ID" value="NZ_RQZG01000002.1"/>
</dbReference>
<gene>
    <name evidence="1" type="ORF">EII34_03320</name>
</gene>
<reference evidence="1 2" key="1">
    <citation type="submission" date="2018-11" db="EMBL/GenBank/DDBJ databases">
        <title>Genomes From Bacteria Associated with the Canine Oral Cavity: a Test Case for Automated Genome-Based Taxonomic Assignment.</title>
        <authorList>
            <person name="Coil D.A."/>
            <person name="Jospin G."/>
            <person name="Darling A.E."/>
            <person name="Wallis C."/>
            <person name="Davis I.J."/>
            <person name="Harris S."/>
            <person name="Eisen J.A."/>
            <person name="Holcombe L.J."/>
            <person name="O'Flynn C."/>
        </authorList>
    </citation>
    <scope>NUCLEOTIDE SEQUENCE [LARGE SCALE GENOMIC DNA]</scope>
    <source>
        <strain evidence="1 2">OH887_COT-365</strain>
    </source>
</reference>
<dbReference type="Proteomes" id="UP000280819">
    <property type="component" value="Unassembled WGS sequence"/>
</dbReference>
<evidence type="ECO:0000313" key="2">
    <source>
        <dbReference type="Proteomes" id="UP000280819"/>
    </source>
</evidence>
<comment type="caution">
    <text evidence="1">The sequence shown here is derived from an EMBL/GenBank/DDBJ whole genome shotgun (WGS) entry which is preliminary data.</text>
</comment>